<dbReference type="CDD" id="cd11056">
    <property type="entry name" value="CYP6-like"/>
    <property type="match status" value="1"/>
</dbReference>
<evidence type="ECO:0000256" key="11">
    <source>
        <dbReference type="ARBA" id="ARBA00023033"/>
    </source>
</evidence>
<keyword evidence="9 14" id="KW-0560">Oxidoreductase</keyword>
<comment type="subcellular location">
    <subcellularLocation>
        <location evidence="3">Endoplasmic reticulum membrane</location>
        <topology evidence="3">Peripheral membrane protein</topology>
    </subcellularLocation>
    <subcellularLocation>
        <location evidence="2">Microsome membrane</location>
        <topology evidence="2">Peripheral membrane protein</topology>
    </subcellularLocation>
</comment>
<dbReference type="InterPro" id="IPR050476">
    <property type="entry name" value="Insect_CytP450_Detox"/>
</dbReference>
<dbReference type="PANTHER" id="PTHR24292">
    <property type="entry name" value="CYTOCHROME P450"/>
    <property type="match status" value="1"/>
</dbReference>
<dbReference type="GO" id="GO:0004497">
    <property type="term" value="F:monooxygenase activity"/>
    <property type="evidence" value="ECO:0007669"/>
    <property type="project" value="UniProtKB-KW"/>
</dbReference>
<dbReference type="Proteomes" id="UP001168821">
    <property type="component" value="Unassembled WGS sequence"/>
</dbReference>
<evidence type="ECO:0000256" key="5">
    <source>
        <dbReference type="ARBA" id="ARBA00022617"/>
    </source>
</evidence>
<dbReference type="PANTHER" id="PTHR24292:SF45">
    <property type="entry name" value="CYTOCHROME P450 6G1-RELATED"/>
    <property type="match status" value="1"/>
</dbReference>
<reference evidence="15" key="1">
    <citation type="journal article" date="2023" name="G3 (Bethesda)">
        <title>Whole genome assemblies of Zophobas morio and Tenebrio molitor.</title>
        <authorList>
            <person name="Kaur S."/>
            <person name="Stinson S.A."/>
            <person name="diCenzo G.C."/>
        </authorList>
    </citation>
    <scope>NUCLEOTIDE SEQUENCE</scope>
    <source>
        <strain evidence="15">QUZm001</strain>
    </source>
</reference>
<feature type="binding site" description="axial binding residue" evidence="13">
    <location>
        <position position="437"/>
    </location>
    <ligand>
        <name>heme</name>
        <dbReference type="ChEBI" id="CHEBI:30413"/>
    </ligand>
    <ligandPart>
        <name>Fe</name>
        <dbReference type="ChEBI" id="CHEBI:18248"/>
    </ligandPart>
</feature>
<protein>
    <recommendedName>
        <fullName evidence="17">Cytochrome P450</fullName>
    </recommendedName>
</protein>
<dbReference type="PRINTS" id="PR00385">
    <property type="entry name" value="P450"/>
</dbReference>
<keyword evidence="10 13" id="KW-0408">Iron</keyword>
<dbReference type="GO" id="GO:0005789">
    <property type="term" value="C:endoplasmic reticulum membrane"/>
    <property type="evidence" value="ECO:0007669"/>
    <property type="project" value="UniProtKB-SubCell"/>
</dbReference>
<proteinExistence type="inferred from homology"/>
<dbReference type="GO" id="GO:0005506">
    <property type="term" value="F:iron ion binding"/>
    <property type="evidence" value="ECO:0007669"/>
    <property type="project" value="InterPro"/>
</dbReference>
<dbReference type="InterPro" id="IPR001128">
    <property type="entry name" value="Cyt_P450"/>
</dbReference>
<comment type="cofactor">
    <cofactor evidence="1 13">
        <name>heme</name>
        <dbReference type="ChEBI" id="CHEBI:30413"/>
    </cofactor>
</comment>
<name>A0AA38I9W1_9CUCU</name>
<keyword evidence="16" id="KW-1185">Reference proteome</keyword>
<accession>A0AA38I9W1</accession>
<evidence type="ECO:0000256" key="4">
    <source>
        <dbReference type="ARBA" id="ARBA00010617"/>
    </source>
</evidence>
<evidence type="ECO:0000256" key="14">
    <source>
        <dbReference type="RuleBase" id="RU000461"/>
    </source>
</evidence>
<evidence type="ECO:0008006" key="17">
    <source>
        <dbReference type="Google" id="ProtNLM"/>
    </source>
</evidence>
<keyword evidence="8" id="KW-0492">Microsome</keyword>
<keyword evidence="5 13" id="KW-0349">Heme</keyword>
<keyword evidence="12" id="KW-0472">Membrane</keyword>
<evidence type="ECO:0000256" key="10">
    <source>
        <dbReference type="ARBA" id="ARBA00023004"/>
    </source>
</evidence>
<dbReference type="SUPFAM" id="SSF48264">
    <property type="entry name" value="Cytochrome P450"/>
    <property type="match status" value="1"/>
</dbReference>
<dbReference type="PRINTS" id="PR00463">
    <property type="entry name" value="EP450I"/>
</dbReference>
<evidence type="ECO:0000256" key="8">
    <source>
        <dbReference type="ARBA" id="ARBA00022848"/>
    </source>
</evidence>
<evidence type="ECO:0000256" key="6">
    <source>
        <dbReference type="ARBA" id="ARBA00022723"/>
    </source>
</evidence>
<sequence length="492" mass="57683">MFIIYLGCLLLLLYYFLTKDYDYWQSKNIPFEKPVFIFGSFHKIVTRKQHLFYRIREIYDTYKTPHFGIYIFHKPALVIRDPKLLKKVFVKDFNKFMNRELASNEKVDPLMYHSLFGSSDQVWKNLRTKLSPVFSSGKMKLMLPLMKECAADLTACIEKSCGGKIEVRDVMKRYAVDNISSCAFGINSYCLKNEKSEILEVSTKLVDFKSFVRNFSVFSFLFAPKFVDIFRLTFLDKDSARYLINVFKETIREREKKQILRNDLIDLLNNLKQNETFKEDDKFDDLKMAAQAIQFFSAGNDTTSITISYTLYELAINRDIQDRLRQEITEIFDKYGDFTYEAIQDMTYLDMVLNETLRKYPLTNYTDRRCEETYTFEETGLTVDKNICILIPIAGLHYDPEYFPNPEKFDPERFSSENKHKIVPYTFLPFGEGPRNCIGQRFAILVSKVALAYSLKNFVFDRVESTKVPLELDNGSPFILNKGGLYLNVTKV</sequence>
<dbReference type="FunFam" id="1.10.630.10:FF:000042">
    <property type="entry name" value="Cytochrome P450"/>
    <property type="match status" value="1"/>
</dbReference>
<comment type="similarity">
    <text evidence="4 14">Belongs to the cytochrome P450 family.</text>
</comment>
<dbReference type="Gene3D" id="1.10.630.10">
    <property type="entry name" value="Cytochrome P450"/>
    <property type="match status" value="1"/>
</dbReference>
<evidence type="ECO:0000313" key="15">
    <source>
        <dbReference type="EMBL" id="KAJ3651469.1"/>
    </source>
</evidence>
<keyword evidence="6 13" id="KW-0479">Metal-binding</keyword>
<evidence type="ECO:0000256" key="13">
    <source>
        <dbReference type="PIRSR" id="PIRSR602401-1"/>
    </source>
</evidence>
<dbReference type="GO" id="GO:0020037">
    <property type="term" value="F:heme binding"/>
    <property type="evidence" value="ECO:0007669"/>
    <property type="project" value="InterPro"/>
</dbReference>
<dbReference type="Pfam" id="PF00067">
    <property type="entry name" value="p450"/>
    <property type="match status" value="1"/>
</dbReference>
<dbReference type="InterPro" id="IPR017972">
    <property type="entry name" value="Cyt_P450_CS"/>
</dbReference>
<evidence type="ECO:0000256" key="1">
    <source>
        <dbReference type="ARBA" id="ARBA00001971"/>
    </source>
</evidence>
<dbReference type="PROSITE" id="PS00086">
    <property type="entry name" value="CYTOCHROME_P450"/>
    <property type="match status" value="1"/>
</dbReference>
<evidence type="ECO:0000313" key="16">
    <source>
        <dbReference type="Proteomes" id="UP001168821"/>
    </source>
</evidence>
<evidence type="ECO:0000256" key="3">
    <source>
        <dbReference type="ARBA" id="ARBA00004406"/>
    </source>
</evidence>
<gene>
    <name evidence="15" type="ORF">Zmor_017507</name>
</gene>
<dbReference type="InterPro" id="IPR036396">
    <property type="entry name" value="Cyt_P450_sf"/>
</dbReference>
<keyword evidence="11 14" id="KW-0503">Monooxygenase</keyword>
<organism evidence="15 16">
    <name type="scientific">Zophobas morio</name>
    <dbReference type="NCBI Taxonomy" id="2755281"/>
    <lineage>
        <taxon>Eukaryota</taxon>
        <taxon>Metazoa</taxon>
        <taxon>Ecdysozoa</taxon>
        <taxon>Arthropoda</taxon>
        <taxon>Hexapoda</taxon>
        <taxon>Insecta</taxon>
        <taxon>Pterygota</taxon>
        <taxon>Neoptera</taxon>
        <taxon>Endopterygota</taxon>
        <taxon>Coleoptera</taxon>
        <taxon>Polyphaga</taxon>
        <taxon>Cucujiformia</taxon>
        <taxon>Tenebrionidae</taxon>
        <taxon>Zophobas</taxon>
    </lineage>
</organism>
<comment type="caution">
    <text evidence="15">The sequence shown here is derived from an EMBL/GenBank/DDBJ whole genome shotgun (WGS) entry which is preliminary data.</text>
</comment>
<dbReference type="AlphaFoldDB" id="A0AA38I9W1"/>
<evidence type="ECO:0000256" key="12">
    <source>
        <dbReference type="ARBA" id="ARBA00023136"/>
    </source>
</evidence>
<keyword evidence="7" id="KW-0256">Endoplasmic reticulum</keyword>
<evidence type="ECO:0000256" key="9">
    <source>
        <dbReference type="ARBA" id="ARBA00023002"/>
    </source>
</evidence>
<dbReference type="EMBL" id="JALNTZ010000005">
    <property type="protein sequence ID" value="KAJ3651469.1"/>
    <property type="molecule type" value="Genomic_DNA"/>
</dbReference>
<dbReference type="GO" id="GO:0016705">
    <property type="term" value="F:oxidoreductase activity, acting on paired donors, with incorporation or reduction of molecular oxygen"/>
    <property type="evidence" value="ECO:0007669"/>
    <property type="project" value="InterPro"/>
</dbReference>
<evidence type="ECO:0000256" key="2">
    <source>
        <dbReference type="ARBA" id="ARBA00004174"/>
    </source>
</evidence>
<dbReference type="InterPro" id="IPR002401">
    <property type="entry name" value="Cyt_P450_E_grp-I"/>
</dbReference>
<evidence type="ECO:0000256" key="7">
    <source>
        <dbReference type="ARBA" id="ARBA00022824"/>
    </source>
</evidence>